<comment type="caution">
    <text evidence="1">The sequence shown here is derived from an EMBL/GenBank/DDBJ whole genome shotgun (WGS) entry which is preliminary data.</text>
</comment>
<reference evidence="1" key="1">
    <citation type="journal article" date="2023" name="IScience">
        <title>Live-bearing cockroach genome reveals convergent evolutionary mechanisms linked to viviparity in insects and beyond.</title>
        <authorList>
            <person name="Fouks B."/>
            <person name="Harrison M.C."/>
            <person name="Mikhailova A.A."/>
            <person name="Marchal E."/>
            <person name="English S."/>
            <person name="Carruthers M."/>
            <person name="Jennings E.C."/>
            <person name="Chiamaka E.L."/>
            <person name="Frigard R.A."/>
            <person name="Pippel M."/>
            <person name="Attardo G.M."/>
            <person name="Benoit J.B."/>
            <person name="Bornberg-Bauer E."/>
            <person name="Tobe S.S."/>
        </authorList>
    </citation>
    <scope>NUCLEOTIDE SEQUENCE</scope>
    <source>
        <strain evidence="1">Stay&amp;Tobe</strain>
    </source>
</reference>
<feature type="non-terminal residue" evidence="1">
    <location>
        <position position="108"/>
    </location>
</feature>
<feature type="non-terminal residue" evidence="1">
    <location>
        <position position="1"/>
    </location>
</feature>
<evidence type="ECO:0000313" key="1">
    <source>
        <dbReference type="EMBL" id="KAJ9590530.1"/>
    </source>
</evidence>
<sequence length="108" mass="12584">LSTWIGISVSYMISVPLKNLISSYSSDFILEEMASCSSSGLYWSVVMIWRFLLIPLAHQLLLCFPRMNLSVVDLRLRKILPHFHSHYSPFPLLLLLHQQLQNYHLNCH</sequence>
<protein>
    <submittedName>
        <fullName evidence="1">Uncharacterized protein</fullName>
    </submittedName>
</protein>
<proteinExistence type="predicted"/>
<reference evidence="1" key="2">
    <citation type="submission" date="2023-05" db="EMBL/GenBank/DDBJ databases">
        <authorList>
            <person name="Fouks B."/>
        </authorList>
    </citation>
    <scope>NUCLEOTIDE SEQUENCE</scope>
    <source>
        <strain evidence="1">Stay&amp;Tobe</strain>
        <tissue evidence="1">Testes</tissue>
    </source>
</reference>
<evidence type="ECO:0000313" key="2">
    <source>
        <dbReference type="Proteomes" id="UP001233999"/>
    </source>
</evidence>
<dbReference type="AlphaFoldDB" id="A0AAD8EHA6"/>
<name>A0AAD8EHA6_DIPPU</name>
<accession>A0AAD8EHA6</accession>
<dbReference type="Proteomes" id="UP001233999">
    <property type="component" value="Unassembled WGS sequence"/>
</dbReference>
<gene>
    <name evidence="1" type="ORF">L9F63_016432</name>
</gene>
<keyword evidence="2" id="KW-1185">Reference proteome</keyword>
<dbReference type="EMBL" id="JASPKZ010004210">
    <property type="protein sequence ID" value="KAJ9590530.1"/>
    <property type="molecule type" value="Genomic_DNA"/>
</dbReference>
<organism evidence="1 2">
    <name type="scientific">Diploptera punctata</name>
    <name type="common">Pacific beetle cockroach</name>
    <dbReference type="NCBI Taxonomy" id="6984"/>
    <lineage>
        <taxon>Eukaryota</taxon>
        <taxon>Metazoa</taxon>
        <taxon>Ecdysozoa</taxon>
        <taxon>Arthropoda</taxon>
        <taxon>Hexapoda</taxon>
        <taxon>Insecta</taxon>
        <taxon>Pterygota</taxon>
        <taxon>Neoptera</taxon>
        <taxon>Polyneoptera</taxon>
        <taxon>Dictyoptera</taxon>
        <taxon>Blattodea</taxon>
        <taxon>Blaberoidea</taxon>
        <taxon>Blaberidae</taxon>
        <taxon>Diplopterinae</taxon>
        <taxon>Diploptera</taxon>
    </lineage>
</organism>